<dbReference type="AlphaFoldDB" id="A0A409VXR5"/>
<dbReference type="PANTHER" id="PTHR11750:SF26">
    <property type="entry name" value="PROTEIN N-TERMINAL AMIDASE"/>
    <property type="match status" value="1"/>
</dbReference>
<name>A0A409VXR5_9AGAR</name>
<dbReference type="InterPro" id="IPR036526">
    <property type="entry name" value="C-N_Hydrolase_sf"/>
</dbReference>
<dbReference type="Proteomes" id="UP000284842">
    <property type="component" value="Unassembled WGS sequence"/>
</dbReference>
<evidence type="ECO:0000313" key="3">
    <source>
        <dbReference type="EMBL" id="PPQ71039.1"/>
    </source>
</evidence>
<comment type="caution">
    <text evidence="3">The sequence shown here is derived from an EMBL/GenBank/DDBJ whole genome shotgun (WGS) entry which is preliminary data.</text>
</comment>
<dbReference type="PANTHER" id="PTHR11750">
    <property type="entry name" value="PROTEIN N-TERMINAL AMIDASE"/>
    <property type="match status" value="1"/>
</dbReference>
<feature type="domain" description="CN hydrolase" evidence="2">
    <location>
        <begin position="10"/>
        <end position="345"/>
    </location>
</feature>
<dbReference type="GO" id="GO:0030163">
    <property type="term" value="P:protein catabolic process"/>
    <property type="evidence" value="ECO:0007669"/>
    <property type="project" value="TreeGrafter"/>
</dbReference>
<accession>A0A409VXR5</accession>
<dbReference type="SUPFAM" id="SSF56317">
    <property type="entry name" value="Carbon-nitrogen hydrolase"/>
    <property type="match status" value="1"/>
</dbReference>
<proteinExistence type="predicted"/>
<dbReference type="EMBL" id="NHTK01005930">
    <property type="protein sequence ID" value="PPQ71039.1"/>
    <property type="molecule type" value="Genomic_DNA"/>
</dbReference>
<feature type="compositionally biased region" description="Polar residues" evidence="1">
    <location>
        <begin position="267"/>
        <end position="286"/>
    </location>
</feature>
<dbReference type="OrthoDB" id="201515at2759"/>
<dbReference type="PROSITE" id="PS50263">
    <property type="entry name" value="CN_HYDROLASE"/>
    <property type="match status" value="1"/>
</dbReference>
<gene>
    <name evidence="3" type="ORF">CVT24_011920</name>
</gene>
<evidence type="ECO:0000313" key="4">
    <source>
        <dbReference type="Proteomes" id="UP000284842"/>
    </source>
</evidence>
<evidence type="ECO:0000259" key="2">
    <source>
        <dbReference type="PROSITE" id="PS50263"/>
    </source>
</evidence>
<dbReference type="Gene3D" id="3.60.110.10">
    <property type="entry name" value="Carbon-nitrogen hydrolase"/>
    <property type="match status" value="1"/>
</dbReference>
<dbReference type="GO" id="GO:0008418">
    <property type="term" value="F:protein-N-terminal asparagine amidohydrolase activity"/>
    <property type="evidence" value="ECO:0007669"/>
    <property type="project" value="InterPro"/>
</dbReference>
<dbReference type="FunCoup" id="A0A409VXR5">
    <property type="interactions" value="3"/>
</dbReference>
<protein>
    <recommendedName>
        <fullName evidence="2">CN hydrolase domain-containing protein</fullName>
    </recommendedName>
</protein>
<dbReference type="STRING" id="181874.A0A409VXR5"/>
<feature type="region of interest" description="Disordered" evidence="1">
    <location>
        <begin position="258"/>
        <end position="291"/>
    </location>
</feature>
<dbReference type="InterPro" id="IPR039703">
    <property type="entry name" value="Nta1"/>
</dbReference>
<dbReference type="InParanoid" id="A0A409VXR5"/>
<organism evidence="3 4">
    <name type="scientific">Panaeolus cyanescens</name>
    <dbReference type="NCBI Taxonomy" id="181874"/>
    <lineage>
        <taxon>Eukaryota</taxon>
        <taxon>Fungi</taxon>
        <taxon>Dikarya</taxon>
        <taxon>Basidiomycota</taxon>
        <taxon>Agaricomycotina</taxon>
        <taxon>Agaricomycetes</taxon>
        <taxon>Agaricomycetidae</taxon>
        <taxon>Agaricales</taxon>
        <taxon>Agaricineae</taxon>
        <taxon>Galeropsidaceae</taxon>
        <taxon>Panaeolus</taxon>
    </lineage>
</organism>
<dbReference type="InterPro" id="IPR003010">
    <property type="entry name" value="C-N_Hydrolase"/>
</dbReference>
<dbReference type="Pfam" id="PF00795">
    <property type="entry name" value="CN_hydrolase"/>
    <property type="match status" value="1"/>
</dbReference>
<reference evidence="3 4" key="1">
    <citation type="journal article" date="2018" name="Evol. Lett.">
        <title>Horizontal gene cluster transfer increased hallucinogenic mushroom diversity.</title>
        <authorList>
            <person name="Reynolds H.T."/>
            <person name="Vijayakumar V."/>
            <person name="Gluck-Thaler E."/>
            <person name="Korotkin H.B."/>
            <person name="Matheny P.B."/>
            <person name="Slot J.C."/>
        </authorList>
    </citation>
    <scope>NUCLEOTIDE SEQUENCE [LARGE SCALE GENOMIC DNA]</scope>
    <source>
        <strain evidence="3 4">2629</strain>
    </source>
</reference>
<keyword evidence="4" id="KW-1185">Reference proteome</keyword>
<sequence>MPSIRQPLNLRIGVVQFAPRIGHVQSNIAKARDLCKRIQRGSVDVLCFPEMAFTGKYKHRYVFENASAISPHLEHPTTGPTSQFCAELAKNLGCYVTAGYPEKLSEEEIKGLEPEVITLPSISEVEKKPNNSVLREQVGANSAVLYNPEGELICNYRKTNLFVTDLSWAKAGTGFKTLSLPPPLRTITLGICNDLNPQSSIWSVLKGPFELSSHALENKTNVLILLNAWLDSKKDEDVEHDWSTLNYWASRMRPLWSDGKEREDPENSSNNGSDDQEETPSPQESSPADDPEVVVVVCNRTGEENGKTFAGTSAIFSMRRSVGRPKLLDMMERDEEGVRIWNITV</sequence>
<evidence type="ECO:0000256" key="1">
    <source>
        <dbReference type="SAM" id="MobiDB-lite"/>
    </source>
</evidence>
<dbReference type="GO" id="GO:0070773">
    <property type="term" value="F:protein-N-terminal glutamine amidohydrolase activity"/>
    <property type="evidence" value="ECO:0007669"/>
    <property type="project" value="InterPro"/>
</dbReference>